<evidence type="ECO:0000256" key="4">
    <source>
        <dbReference type="ARBA" id="ARBA00022692"/>
    </source>
</evidence>
<comment type="similarity">
    <text evidence="2">Belongs to the UPF0718 family.</text>
</comment>
<evidence type="ECO:0000256" key="7">
    <source>
        <dbReference type="SAM" id="Phobius"/>
    </source>
</evidence>
<keyword evidence="4 7" id="KW-0812">Transmembrane</keyword>
<evidence type="ECO:0000313" key="8">
    <source>
        <dbReference type="EMBL" id="OGF12034.1"/>
    </source>
</evidence>
<dbReference type="AlphaFoldDB" id="A0A1F5RC93"/>
<gene>
    <name evidence="8" type="ORF">A2024_03335</name>
</gene>
<protein>
    <recommendedName>
        <fullName evidence="10">Permease</fullName>
    </recommendedName>
</protein>
<feature type="transmembrane region" description="Helical" evidence="7">
    <location>
        <begin position="34"/>
        <end position="55"/>
    </location>
</feature>
<dbReference type="GO" id="GO:0005886">
    <property type="term" value="C:plasma membrane"/>
    <property type="evidence" value="ECO:0007669"/>
    <property type="project" value="UniProtKB-SubCell"/>
</dbReference>
<reference evidence="8 9" key="1">
    <citation type="journal article" date="2016" name="Nat. Commun.">
        <title>Thousands of microbial genomes shed light on interconnected biogeochemical processes in an aquifer system.</title>
        <authorList>
            <person name="Anantharaman K."/>
            <person name="Brown C.T."/>
            <person name="Hug L.A."/>
            <person name="Sharon I."/>
            <person name="Castelle C.J."/>
            <person name="Probst A.J."/>
            <person name="Thomas B.C."/>
            <person name="Singh A."/>
            <person name="Wilkins M.J."/>
            <person name="Karaoz U."/>
            <person name="Brodie E.L."/>
            <person name="Williams K.H."/>
            <person name="Hubbard S.S."/>
            <person name="Banfield J.F."/>
        </authorList>
    </citation>
    <scope>NUCLEOTIDE SEQUENCE [LARGE SCALE GENOMIC DNA]</scope>
</reference>
<feature type="transmembrane region" description="Helical" evidence="7">
    <location>
        <begin position="134"/>
        <end position="155"/>
    </location>
</feature>
<keyword evidence="6 7" id="KW-0472">Membrane</keyword>
<dbReference type="InterPro" id="IPR005524">
    <property type="entry name" value="DUF318"/>
</dbReference>
<evidence type="ECO:0000256" key="3">
    <source>
        <dbReference type="ARBA" id="ARBA00022475"/>
    </source>
</evidence>
<comment type="subcellular location">
    <subcellularLocation>
        <location evidence="1">Cell membrane</location>
        <topology evidence="1">Multi-pass membrane protein</topology>
    </subcellularLocation>
</comment>
<keyword evidence="5 7" id="KW-1133">Transmembrane helix</keyword>
<evidence type="ECO:0000256" key="5">
    <source>
        <dbReference type="ARBA" id="ARBA00022989"/>
    </source>
</evidence>
<evidence type="ECO:0008006" key="10">
    <source>
        <dbReference type="Google" id="ProtNLM"/>
    </source>
</evidence>
<evidence type="ECO:0000313" key="9">
    <source>
        <dbReference type="Proteomes" id="UP000177230"/>
    </source>
</evidence>
<comment type="caution">
    <text evidence="8">The sequence shown here is derived from an EMBL/GenBank/DDBJ whole genome shotgun (WGS) entry which is preliminary data.</text>
</comment>
<accession>A0A1F5RC93</accession>
<dbReference type="Proteomes" id="UP000177230">
    <property type="component" value="Unassembled WGS sequence"/>
</dbReference>
<dbReference type="Pfam" id="PF03773">
    <property type="entry name" value="ArsP_1"/>
    <property type="match status" value="1"/>
</dbReference>
<feature type="transmembrane region" description="Helical" evidence="7">
    <location>
        <begin position="104"/>
        <end position="122"/>
    </location>
</feature>
<evidence type="ECO:0000256" key="1">
    <source>
        <dbReference type="ARBA" id="ARBA00004651"/>
    </source>
</evidence>
<proteinExistence type="inferred from homology"/>
<keyword evidence="3" id="KW-1003">Cell membrane</keyword>
<name>A0A1F5RC93_9BACT</name>
<feature type="transmembrane region" description="Helical" evidence="7">
    <location>
        <begin position="75"/>
        <end position="98"/>
    </location>
</feature>
<evidence type="ECO:0000256" key="6">
    <source>
        <dbReference type="ARBA" id="ARBA00023136"/>
    </source>
</evidence>
<evidence type="ECO:0000256" key="2">
    <source>
        <dbReference type="ARBA" id="ARBA00006386"/>
    </source>
</evidence>
<organism evidence="8 9">
    <name type="scientific">Candidatus Edwardsbacteria bacterium GWF2_54_11</name>
    <dbReference type="NCBI Taxonomy" id="1817851"/>
    <lineage>
        <taxon>Bacteria</taxon>
        <taxon>Candidatus Edwardsiibacteriota</taxon>
    </lineage>
</organism>
<dbReference type="EMBL" id="MFFM01000034">
    <property type="protein sequence ID" value="OGF12034.1"/>
    <property type="molecule type" value="Genomic_DNA"/>
</dbReference>
<sequence length="156" mass="16504">MLILLIITALALMASLLADRSKTLSGLKKGYKMFLGILPMLLNVLILVSIVLYLVPKETLVKWLGANSGLAGYAIAAAVGSIALIPGFVAFPLAALLLKSGVGYAVTAVFITTLMMVGILTLPLEIKYFGRKVALMRNALSLAGALLVGLLIRIFM</sequence>